<evidence type="ECO:0000313" key="2">
    <source>
        <dbReference type="Proteomes" id="UP000479710"/>
    </source>
</evidence>
<keyword evidence="2" id="KW-1185">Reference proteome</keyword>
<proteinExistence type="predicted"/>
<accession>A0A6G1C2I4</accession>
<dbReference type="EMBL" id="SPHZ02000011">
    <property type="protein sequence ID" value="KAF0893783.1"/>
    <property type="molecule type" value="Genomic_DNA"/>
</dbReference>
<evidence type="ECO:0000313" key="1">
    <source>
        <dbReference type="EMBL" id="KAF0893783.1"/>
    </source>
</evidence>
<protein>
    <submittedName>
        <fullName evidence="1">Uncharacterized protein</fullName>
    </submittedName>
</protein>
<sequence length="76" mass="8968">MREVDPHPHWAPKEVRRRRVRYPTGHRESVRRQFCCPETVEVGNARALHRSRVSPILFFSCMSHHTLPLPAKMGRL</sequence>
<comment type="caution">
    <text evidence="1">The sequence shown here is derived from an EMBL/GenBank/DDBJ whole genome shotgun (WGS) entry which is preliminary data.</text>
</comment>
<dbReference type="Proteomes" id="UP000479710">
    <property type="component" value="Unassembled WGS sequence"/>
</dbReference>
<gene>
    <name evidence="1" type="ORF">E2562_029677</name>
</gene>
<name>A0A6G1C2I4_9ORYZ</name>
<reference evidence="1 2" key="1">
    <citation type="submission" date="2019-11" db="EMBL/GenBank/DDBJ databases">
        <title>Whole genome sequence of Oryza granulata.</title>
        <authorList>
            <person name="Li W."/>
        </authorList>
    </citation>
    <scope>NUCLEOTIDE SEQUENCE [LARGE SCALE GENOMIC DNA]</scope>
    <source>
        <strain evidence="2">cv. Menghai</strain>
        <tissue evidence="1">Leaf</tissue>
    </source>
</reference>
<organism evidence="1 2">
    <name type="scientific">Oryza meyeriana var. granulata</name>
    <dbReference type="NCBI Taxonomy" id="110450"/>
    <lineage>
        <taxon>Eukaryota</taxon>
        <taxon>Viridiplantae</taxon>
        <taxon>Streptophyta</taxon>
        <taxon>Embryophyta</taxon>
        <taxon>Tracheophyta</taxon>
        <taxon>Spermatophyta</taxon>
        <taxon>Magnoliopsida</taxon>
        <taxon>Liliopsida</taxon>
        <taxon>Poales</taxon>
        <taxon>Poaceae</taxon>
        <taxon>BOP clade</taxon>
        <taxon>Oryzoideae</taxon>
        <taxon>Oryzeae</taxon>
        <taxon>Oryzinae</taxon>
        <taxon>Oryza</taxon>
        <taxon>Oryza meyeriana</taxon>
    </lineage>
</organism>
<dbReference type="AlphaFoldDB" id="A0A6G1C2I4"/>